<dbReference type="AlphaFoldDB" id="A0AAD4N553"/>
<reference evidence="2" key="1">
    <citation type="submission" date="2022-01" db="EMBL/GenBank/DDBJ databases">
        <title>Genome Sequence Resource for Two Populations of Ditylenchus destructor, the Migratory Endoparasitic Phytonematode.</title>
        <authorList>
            <person name="Zhang H."/>
            <person name="Lin R."/>
            <person name="Xie B."/>
        </authorList>
    </citation>
    <scope>NUCLEOTIDE SEQUENCE</scope>
    <source>
        <strain evidence="2">BazhouSP</strain>
    </source>
</reference>
<name>A0AAD4N553_9BILA</name>
<dbReference type="EMBL" id="JAKKPZ010000009">
    <property type="protein sequence ID" value="KAI1717351.1"/>
    <property type="molecule type" value="Genomic_DNA"/>
</dbReference>
<keyword evidence="3" id="KW-1185">Reference proteome</keyword>
<evidence type="ECO:0000256" key="1">
    <source>
        <dbReference type="SAM" id="MobiDB-lite"/>
    </source>
</evidence>
<dbReference type="Proteomes" id="UP001201812">
    <property type="component" value="Unassembled WGS sequence"/>
</dbReference>
<evidence type="ECO:0000313" key="3">
    <source>
        <dbReference type="Proteomes" id="UP001201812"/>
    </source>
</evidence>
<proteinExistence type="predicted"/>
<protein>
    <submittedName>
        <fullName evidence="2">Uncharacterized protein</fullName>
    </submittedName>
</protein>
<organism evidence="2 3">
    <name type="scientific">Ditylenchus destructor</name>
    <dbReference type="NCBI Taxonomy" id="166010"/>
    <lineage>
        <taxon>Eukaryota</taxon>
        <taxon>Metazoa</taxon>
        <taxon>Ecdysozoa</taxon>
        <taxon>Nematoda</taxon>
        <taxon>Chromadorea</taxon>
        <taxon>Rhabditida</taxon>
        <taxon>Tylenchina</taxon>
        <taxon>Tylenchomorpha</taxon>
        <taxon>Sphaerularioidea</taxon>
        <taxon>Anguinidae</taxon>
        <taxon>Anguininae</taxon>
        <taxon>Ditylenchus</taxon>
    </lineage>
</organism>
<accession>A0AAD4N553</accession>
<comment type="caution">
    <text evidence="2">The sequence shown here is derived from an EMBL/GenBank/DDBJ whole genome shotgun (WGS) entry which is preliminary data.</text>
</comment>
<sequence>MYNMIIGRDWIAKLPPISIDYCEGEYRIGRKRLEWMLSPRMRPTILMLKQTEEGKNPTQMCHNFDTPESYSIMNEYRTWKSDCYFDFMNRSLELEELFNELSAAFERDSENSLYIIEICARSSNHEKKLLEFLRKLQKISVGDRHINIKLTFYEELDIRCDIFNGTDGSYSTSETIRIAQQARCALIQYEDTISKLKIFLLPSIKSQTSASKPSQKSFEAIGPTCTIPEIPAEEQEALKDDGAEELTNVTGYNNKNVHKKITAEPESPPSHRYFLRSRSK</sequence>
<gene>
    <name evidence="2" type="ORF">DdX_07094</name>
</gene>
<feature type="region of interest" description="Disordered" evidence="1">
    <location>
        <begin position="249"/>
        <end position="280"/>
    </location>
</feature>
<evidence type="ECO:0000313" key="2">
    <source>
        <dbReference type="EMBL" id="KAI1717351.1"/>
    </source>
</evidence>